<keyword evidence="6" id="KW-0238">DNA-binding</keyword>
<dbReference type="InterPro" id="IPR036390">
    <property type="entry name" value="WH_DNA-bd_sf"/>
</dbReference>
<evidence type="ECO:0000256" key="4">
    <source>
        <dbReference type="ARBA" id="ARBA00022801"/>
    </source>
</evidence>
<evidence type="ECO:0000256" key="5">
    <source>
        <dbReference type="ARBA" id="ARBA00022840"/>
    </source>
</evidence>
<dbReference type="InterPro" id="IPR008824">
    <property type="entry name" value="RuvB-like_N"/>
</dbReference>
<dbReference type="GO" id="GO:0009378">
    <property type="term" value="F:four-way junction helicase activity"/>
    <property type="evidence" value="ECO:0007669"/>
    <property type="project" value="InterPro"/>
</dbReference>
<dbReference type="GO" id="GO:0006281">
    <property type="term" value="P:DNA repair"/>
    <property type="evidence" value="ECO:0007669"/>
    <property type="project" value="UniProtKB-KW"/>
</dbReference>
<dbReference type="InterPro" id="IPR004605">
    <property type="entry name" value="DNA_helicase_Holl-junc_RuvB"/>
</dbReference>
<evidence type="ECO:0000256" key="6">
    <source>
        <dbReference type="ARBA" id="ARBA00023125"/>
    </source>
</evidence>
<proteinExistence type="inferred from homology"/>
<dbReference type="InterPro" id="IPR008823">
    <property type="entry name" value="RuvB_wg_C"/>
</dbReference>
<dbReference type="InterPro" id="IPR036388">
    <property type="entry name" value="WH-like_DNA-bd_sf"/>
</dbReference>
<dbReference type="SMART" id="SM00382">
    <property type="entry name" value="AAA"/>
    <property type="match status" value="1"/>
</dbReference>
<dbReference type="NCBIfam" id="TIGR00635">
    <property type="entry name" value="ruvB"/>
    <property type="match status" value="1"/>
</dbReference>
<dbReference type="GO" id="GO:0005524">
    <property type="term" value="F:ATP binding"/>
    <property type="evidence" value="ECO:0007669"/>
    <property type="project" value="UniProtKB-KW"/>
</dbReference>
<evidence type="ECO:0000256" key="8">
    <source>
        <dbReference type="ARBA" id="ARBA00023204"/>
    </source>
</evidence>
<dbReference type="PANTHER" id="PTHR42848">
    <property type="match status" value="1"/>
</dbReference>
<dbReference type="InterPro" id="IPR003593">
    <property type="entry name" value="AAA+_ATPase"/>
</dbReference>
<dbReference type="Gene3D" id="3.40.50.300">
    <property type="entry name" value="P-loop containing nucleotide triphosphate hydrolases"/>
    <property type="match status" value="1"/>
</dbReference>
<accession>A0A0F9JNX8</accession>
<organism evidence="10">
    <name type="scientific">marine sediment metagenome</name>
    <dbReference type="NCBI Taxonomy" id="412755"/>
    <lineage>
        <taxon>unclassified sequences</taxon>
        <taxon>metagenomes</taxon>
        <taxon>ecological metagenomes</taxon>
    </lineage>
</organism>
<evidence type="ECO:0000256" key="2">
    <source>
        <dbReference type="ARBA" id="ARBA00022741"/>
    </source>
</evidence>
<keyword evidence="3" id="KW-0227">DNA damage</keyword>
<dbReference type="Pfam" id="PF05491">
    <property type="entry name" value="WHD_RuvB"/>
    <property type="match status" value="1"/>
</dbReference>
<keyword evidence="5" id="KW-0067">ATP-binding</keyword>
<dbReference type="GO" id="GO:0006310">
    <property type="term" value="P:DNA recombination"/>
    <property type="evidence" value="ECO:0007669"/>
    <property type="project" value="UniProtKB-KW"/>
</dbReference>
<evidence type="ECO:0000259" key="9">
    <source>
        <dbReference type="SMART" id="SM00382"/>
    </source>
</evidence>
<dbReference type="GO" id="GO:0016787">
    <property type="term" value="F:hydrolase activity"/>
    <property type="evidence" value="ECO:0007669"/>
    <property type="project" value="UniProtKB-KW"/>
</dbReference>
<dbReference type="AlphaFoldDB" id="A0A0F9JNX8"/>
<keyword evidence="8" id="KW-0234">DNA repair</keyword>
<dbReference type="Pfam" id="PF05496">
    <property type="entry name" value="RuvB_N"/>
    <property type="match status" value="1"/>
</dbReference>
<dbReference type="SUPFAM" id="SSF52540">
    <property type="entry name" value="P-loop containing nucleoside triphosphate hydrolases"/>
    <property type="match status" value="1"/>
</dbReference>
<comment type="caution">
    <text evidence="10">The sequence shown here is derived from an EMBL/GenBank/DDBJ whole genome shotgun (WGS) entry which is preliminary data.</text>
</comment>
<keyword evidence="2" id="KW-0547">Nucleotide-binding</keyword>
<keyword evidence="7" id="KW-0233">DNA recombination</keyword>
<dbReference type="SUPFAM" id="SSF46785">
    <property type="entry name" value="Winged helix' DNA-binding domain"/>
    <property type="match status" value="1"/>
</dbReference>
<sequence>MDNNQEIVSAKPLNDELNFELTLRPQKLADFIGQPEVKKNLDVFIRAARKRADCLDHVLISGPPGLGKTTLANIIACEMGVGFKVTSGPAIDKTGDLAAILTNLENEDVFFVDEMHRLNRSVEEVLYPAMEDRKLDIVIGKGPSARTMRLDIEPFTLVSATTRIGLLSSPLRDRFGIQLRLDYYSNDDLLQVINRSAELLSISIDESGAEIIAKRSRGTPRVANRLLRRVRDFAEVHADGSIKSDTASEALEMLQVDEVGLDVVGQKILETLIDNFSGKPVGLNTLASAVGESKDSLEEVYEPYLVQLGFLQKTPQGRVATEKAYEHLGVSTVGNKLF</sequence>
<feature type="domain" description="AAA+ ATPase" evidence="9">
    <location>
        <begin position="54"/>
        <end position="185"/>
    </location>
</feature>
<dbReference type="PANTHER" id="PTHR42848:SF1">
    <property type="entry name" value="HOLLIDAY JUNCTION BRANCH MIGRATION COMPLEX SUBUNIT RUVB"/>
    <property type="match status" value="1"/>
</dbReference>
<dbReference type="Gene3D" id="1.10.8.60">
    <property type="match status" value="1"/>
</dbReference>
<dbReference type="NCBIfam" id="NF000868">
    <property type="entry name" value="PRK00080.1"/>
    <property type="match status" value="1"/>
</dbReference>
<evidence type="ECO:0000256" key="1">
    <source>
        <dbReference type="ARBA" id="ARBA00022490"/>
    </source>
</evidence>
<dbReference type="HAMAP" id="MF_00016">
    <property type="entry name" value="DNA_HJ_migration_RuvB"/>
    <property type="match status" value="1"/>
</dbReference>
<keyword evidence="1" id="KW-0963">Cytoplasm</keyword>
<evidence type="ECO:0000313" key="10">
    <source>
        <dbReference type="EMBL" id="KKM64136.1"/>
    </source>
</evidence>
<evidence type="ECO:0000256" key="7">
    <source>
        <dbReference type="ARBA" id="ARBA00023172"/>
    </source>
</evidence>
<dbReference type="Pfam" id="PF17864">
    <property type="entry name" value="AAA_lid_4"/>
    <property type="match status" value="1"/>
</dbReference>
<reference evidence="10" key="1">
    <citation type="journal article" date="2015" name="Nature">
        <title>Complex archaea that bridge the gap between prokaryotes and eukaryotes.</title>
        <authorList>
            <person name="Spang A."/>
            <person name="Saw J.H."/>
            <person name="Jorgensen S.L."/>
            <person name="Zaremba-Niedzwiedzka K."/>
            <person name="Martijn J."/>
            <person name="Lind A.E."/>
            <person name="van Eijk R."/>
            <person name="Schleper C."/>
            <person name="Guy L."/>
            <person name="Ettema T.J."/>
        </authorList>
    </citation>
    <scope>NUCLEOTIDE SEQUENCE</scope>
</reference>
<gene>
    <name evidence="10" type="ORF">LCGC14_1504430</name>
</gene>
<dbReference type="GO" id="GO:0003677">
    <property type="term" value="F:DNA binding"/>
    <property type="evidence" value="ECO:0007669"/>
    <property type="project" value="UniProtKB-KW"/>
</dbReference>
<dbReference type="InterPro" id="IPR041445">
    <property type="entry name" value="AAA_lid_4"/>
</dbReference>
<evidence type="ECO:0000256" key="3">
    <source>
        <dbReference type="ARBA" id="ARBA00022763"/>
    </source>
</evidence>
<dbReference type="InterPro" id="IPR027417">
    <property type="entry name" value="P-loop_NTPase"/>
</dbReference>
<dbReference type="Gene3D" id="1.10.10.10">
    <property type="entry name" value="Winged helix-like DNA-binding domain superfamily/Winged helix DNA-binding domain"/>
    <property type="match status" value="1"/>
</dbReference>
<protein>
    <recommendedName>
        <fullName evidence="9">AAA+ ATPase domain-containing protein</fullName>
    </recommendedName>
</protein>
<name>A0A0F9JNX8_9ZZZZ</name>
<dbReference type="CDD" id="cd00009">
    <property type="entry name" value="AAA"/>
    <property type="match status" value="1"/>
</dbReference>
<keyword evidence="4" id="KW-0378">Hydrolase</keyword>
<dbReference type="EMBL" id="LAZR01010961">
    <property type="protein sequence ID" value="KKM64136.1"/>
    <property type="molecule type" value="Genomic_DNA"/>
</dbReference>